<name>A0A5C5XA40_9PLAN</name>
<dbReference type="RefSeq" id="WP_197441073.1">
    <property type="nucleotide sequence ID" value="NZ_SIHI01000001.1"/>
</dbReference>
<sequence length="219" mass="24514">MLPTTAEKTESENRELPGAAGAVLLLPGVLVPTWVMRPFRQRFLESGYHAEICDYQSFGKDLDSITRDVAVMCNRFQESLPDGVSFDLVGHSLGGVLSRTICLTNRFERLRRVVMLAPPNRGSHVASRIGPWVRRLVPVIDDIADREDSSVNQRSLKMTVPTGIIGADPDFVVRDEALHLEDESDFISLPGPHSALIFRQAAFEQTVHFLERGRFNRES</sequence>
<keyword evidence="2" id="KW-0378">Hydrolase</keyword>
<feature type="domain" description="AB hydrolase-1" evidence="1">
    <location>
        <begin position="23"/>
        <end position="142"/>
    </location>
</feature>
<comment type="caution">
    <text evidence="2">The sequence shown here is derived from an EMBL/GenBank/DDBJ whole genome shotgun (WGS) entry which is preliminary data.</text>
</comment>
<dbReference type="Gene3D" id="3.40.50.1820">
    <property type="entry name" value="alpha/beta hydrolase"/>
    <property type="match status" value="1"/>
</dbReference>
<keyword evidence="3" id="KW-1185">Reference proteome</keyword>
<dbReference type="PANTHER" id="PTHR37946:SF1">
    <property type="entry name" value="SLL1969 PROTEIN"/>
    <property type="match status" value="1"/>
</dbReference>
<dbReference type="InterPro" id="IPR000073">
    <property type="entry name" value="AB_hydrolase_1"/>
</dbReference>
<reference evidence="2 3" key="1">
    <citation type="submission" date="2019-02" db="EMBL/GenBank/DDBJ databases">
        <title>Deep-cultivation of Planctomycetes and their phenomic and genomic characterization uncovers novel biology.</title>
        <authorList>
            <person name="Wiegand S."/>
            <person name="Jogler M."/>
            <person name="Boedeker C."/>
            <person name="Pinto D."/>
            <person name="Vollmers J."/>
            <person name="Rivas-Marin E."/>
            <person name="Kohn T."/>
            <person name="Peeters S.H."/>
            <person name="Heuer A."/>
            <person name="Rast P."/>
            <person name="Oberbeckmann S."/>
            <person name="Bunk B."/>
            <person name="Jeske O."/>
            <person name="Meyerdierks A."/>
            <person name="Storesund J.E."/>
            <person name="Kallscheuer N."/>
            <person name="Luecker S."/>
            <person name="Lage O.M."/>
            <person name="Pohl T."/>
            <person name="Merkel B.J."/>
            <person name="Hornburger P."/>
            <person name="Mueller R.-W."/>
            <person name="Bruemmer F."/>
            <person name="Labrenz M."/>
            <person name="Spormann A.M."/>
            <person name="Op Den Camp H."/>
            <person name="Overmann J."/>
            <person name="Amann R."/>
            <person name="Jetten M.S.M."/>
            <person name="Mascher T."/>
            <person name="Medema M.H."/>
            <person name="Devos D.P."/>
            <person name="Kaster A.-K."/>
            <person name="Ovreas L."/>
            <person name="Rohde M."/>
            <person name="Galperin M.Y."/>
            <person name="Jogler C."/>
        </authorList>
    </citation>
    <scope>NUCLEOTIDE SEQUENCE [LARGE SCALE GENOMIC DNA]</scope>
    <source>
        <strain evidence="2 3">KOR42</strain>
    </source>
</reference>
<accession>A0A5C5XA40</accession>
<dbReference type="SUPFAM" id="SSF53474">
    <property type="entry name" value="alpha/beta-Hydrolases"/>
    <property type="match status" value="1"/>
</dbReference>
<dbReference type="Proteomes" id="UP000317243">
    <property type="component" value="Unassembled WGS sequence"/>
</dbReference>
<protein>
    <submittedName>
        <fullName evidence="2">Alpha/beta hydrolase family protein</fullName>
    </submittedName>
</protein>
<evidence type="ECO:0000259" key="1">
    <source>
        <dbReference type="Pfam" id="PF12697"/>
    </source>
</evidence>
<dbReference type="InterPro" id="IPR029058">
    <property type="entry name" value="AB_hydrolase_fold"/>
</dbReference>
<proteinExistence type="predicted"/>
<dbReference type="AlphaFoldDB" id="A0A5C5XA40"/>
<dbReference type="PANTHER" id="PTHR37946">
    <property type="entry name" value="SLL1969 PROTEIN"/>
    <property type="match status" value="1"/>
</dbReference>
<dbReference type="GO" id="GO:0016787">
    <property type="term" value="F:hydrolase activity"/>
    <property type="evidence" value="ECO:0007669"/>
    <property type="project" value="UniProtKB-KW"/>
</dbReference>
<dbReference type="Pfam" id="PF12697">
    <property type="entry name" value="Abhydrolase_6"/>
    <property type="match status" value="1"/>
</dbReference>
<organism evidence="2 3">
    <name type="scientific">Thalassoglobus neptunius</name>
    <dbReference type="NCBI Taxonomy" id="1938619"/>
    <lineage>
        <taxon>Bacteria</taxon>
        <taxon>Pseudomonadati</taxon>
        <taxon>Planctomycetota</taxon>
        <taxon>Planctomycetia</taxon>
        <taxon>Planctomycetales</taxon>
        <taxon>Planctomycetaceae</taxon>
        <taxon>Thalassoglobus</taxon>
    </lineage>
</organism>
<evidence type="ECO:0000313" key="2">
    <source>
        <dbReference type="EMBL" id="TWT59045.1"/>
    </source>
</evidence>
<evidence type="ECO:0000313" key="3">
    <source>
        <dbReference type="Proteomes" id="UP000317243"/>
    </source>
</evidence>
<dbReference type="EMBL" id="SIHI01000001">
    <property type="protein sequence ID" value="TWT59045.1"/>
    <property type="molecule type" value="Genomic_DNA"/>
</dbReference>
<gene>
    <name evidence="2" type="ORF">KOR42_24340</name>
</gene>